<feature type="compositionally biased region" description="Basic and acidic residues" evidence="1">
    <location>
        <begin position="1"/>
        <end position="16"/>
    </location>
</feature>
<feature type="region of interest" description="Disordered" evidence="1">
    <location>
        <begin position="1"/>
        <end position="24"/>
    </location>
</feature>
<gene>
    <name evidence="2" type="ORF">SAMN05421752_107134</name>
</gene>
<dbReference type="InterPro" id="IPR008972">
    <property type="entry name" value="Cupredoxin"/>
</dbReference>
<dbReference type="EMBL" id="FTNR01000007">
    <property type="protein sequence ID" value="SIS01415.1"/>
    <property type="molecule type" value="Genomic_DNA"/>
</dbReference>
<organism evidence="2 3">
    <name type="scientific">Natronorubrum thiooxidans</name>
    <dbReference type="NCBI Taxonomy" id="308853"/>
    <lineage>
        <taxon>Archaea</taxon>
        <taxon>Methanobacteriati</taxon>
        <taxon>Methanobacteriota</taxon>
        <taxon>Stenosarchaea group</taxon>
        <taxon>Halobacteria</taxon>
        <taxon>Halobacteriales</taxon>
        <taxon>Natrialbaceae</taxon>
        <taxon>Natronorubrum</taxon>
    </lineage>
</organism>
<feature type="region of interest" description="Disordered" evidence="1">
    <location>
        <begin position="45"/>
        <end position="86"/>
    </location>
</feature>
<dbReference type="Proteomes" id="UP000185936">
    <property type="component" value="Unassembled WGS sequence"/>
</dbReference>
<evidence type="ECO:0008006" key="4">
    <source>
        <dbReference type="Google" id="ProtNLM"/>
    </source>
</evidence>
<name>A0A1N7FMB9_9EURY</name>
<sequence length="266" mass="28745">MARTPDRTAEKPEEPHSQPICRRRTVLRATGLGAALPIFGGTAKARESAFAPSDEHDETDNASRPIIHSHFGYSGTSEDEIPSRLGPDETVELHADEDKIDDANLPAQTVEFGAFHFAPVGLHVEPGAIVEFDFHTPEHTATAYHPGQERQQRVPDGVPAFSSTVNEHHGFWLYCFEDEGVYDLFCAPHEWGGMGMRIVVGDDPGNIVRAPGRPPLPMTAALLGTGLDGDIGHPDMEPQKIIDNGPISGHDLGIDLEVTITGPSPT</sequence>
<dbReference type="SUPFAM" id="SSF49503">
    <property type="entry name" value="Cupredoxins"/>
    <property type="match status" value="1"/>
</dbReference>
<reference evidence="3" key="1">
    <citation type="submission" date="2017-01" db="EMBL/GenBank/DDBJ databases">
        <authorList>
            <person name="Varghese N."/>
            <person name="Submissions S."/>
        </authorList>
    </citation>
    <scope>NUCLEOTIDE SEQUENCE [LARGE SCALE GENOMIC DNA]</scope>
    <source>
        <strain evidence="3">type strain: HArc-</strain>
    </source>
</reference>
<accession>A0A1N7FMB9</accession>
<proteinExistence type="predicted"/>
<evidence type="ECO:0000313" key="2">
    <source>
        <dbReference type="EMBL" id="SIS01415.1"/>
    </source>
</evidence>
<dbReference type="OrthoDB" id="186995at2157"/>
<evidence type="ECO:0000313" key="3">
    <source>
        <dbReference type="Proteomes" id="UP000185936"/>
    </source>
</evidence>
<keyword evidence="3" id="KW-1185">Reference proteome</keyword>
<evidence type="ECO:0000256" key="1">
    <source>
        <dbReference type="SAM" id="MobiDB-lite"/>
    </source>
</evidence>
<protein>
    <recommendedName>
        <fullName evidence="4">Copper binding protein, plastocyanin/azurin family</fullName>
    </recommendedName>
</protein>
<dbReference type="AlphaFoldDB" id="A0A1N7FMB9"/>
<dbReference type="STRING" id="308853.SAMN05421752_107134"/>
<dbReference type="RefSeq" id="WP_076609319.1">
    <property type="nucleotide sequence ID" value="NZ_FTNR01000007.1"/>
</dbReference>
<dbReference type="Gene3D" id="2.60.40.420">
    <property type="entry name" value="Cupredoxins - blue copper proteins"/>
    <property type="match status" value="1"/>
</dbReference>